<dbReference type="AlphaFoldDB" id="A0A0L0F2K5"/>
<accession>A0A0L0F2K5</accession>
<evidence type="ECO:0000256" key="1">
    <source>
        <dbReference type="SAM" id="MobiDB-lite"/>
    </source>
</evidence>
<feature type="region of interest" description="Disordered" evidence="1">
    <location>
        <begin position="12"/>
        <end position="37"/>
    </location>
</feature>
<sequence length="72" mass="7606">MPGVFSIAKIALPSDNSPSTDNHTSHTTHHNSSVRDTPDCVVGVAIDGTTYIANAYHTAVFDYQQTVAAFAA</sequence>
<organism evidence="2 3">
    <name type="scientific">Sphaeroforma arctica JP610</name>
    <dbReference type="NCBI Taxonomy" id="667725"/>
    <lineage>
        <taxon>Eukaryota</taxon>
        <taxon>Ichthyosporea</taxon>
        <taxon>Ichthyophonida</taxon>
        <taxon>Sphaeroforma</taxon>
    </lineage>
</organism>
<gene>
    <name evidence="2" type="ORF">SARC_16551</name>
</gene>
<protein>
    <submittedName>
        <fullName evidence="2">Uncharacterized protein</fullName>
    </submittedName>
</protein>
<evidence type="ECO:0000313" key="3">
    <source>
        <dbReference type="Proteomes" id="UP000054560"/>
    </source>
</evidence>
<name>A0A0L0F2K5_9EUKA</name>
<keyword evidence="3" id="KW-1185">Reference proteome</keyword>
<reference evidence="2 3" key="1">
    <citation type="submission" date="2011-02" db="EMBL/GenBank/DDBJ databases">
        <title>The Genome Sequence of Sphaeroforma arctica JP610.</title>
        <authorList>
            <consortium name="The Broad Institute Genome Sequencing Platform"/>
            <person name="Russ C."/>
            <person name="Cuomo C."/>
            <person name="Young S.K."/>
            <person name="Zeng Q."/>
            <person name="Gargeya S."/>
            <person name="Alvarado L."/>
            <person name="Berlin A."/>
            <person name="Chapman S.B."/>
            <person name="Chen Z."/>
            <person name="Freedman E."/>
            <person name="Gellesch M."/>
            <person name="Goldberg J."/>
            <person name="Griggs A."/>
            <person name="Gujja S."/>
            <person name="Heilman E."/>
            <person name="Heiman D."/>
            <person name="Howarth C."/>
            <person name="Mehta T."/>
            <person name="Neiman D."/>
            <person name="Pearson M."/>
            <person name="Roberts A."/>
            <person name="Saif S."/>
            <person name="Shea T."/>
            <person name="Shenoy N."/>
            <person name="Sisk P."/>
            <person name="Stolte C."/>
            <person name="Sykes S."/>
            <person name="White J."/>
            <person name="Yandava C."/>
            <person name="Burger G."/>
            <person name="Gray M.W."/>
            <person name="Holland P.W.H."/>
            <person name="King N."/>
            <person name="Lang F.B.F."/>
            <person name="Roger A.J."/>
            <person name="Ruiz-Trillo I."/>
            <person name="Haas B."/>
            <person name="Nusbaum C."/>
            <person name="Birren B."/>
        </authorList>
    </citation>
    <scope>NUCLEOTIDE SEQUENCE [LARGE SCALE GENOMIC DNA]</scope>
    <source>
        <strain evidence="2 3">JP610</strain>
    </source>
</reference>
<proteinExistence type="predicted"/>
<dbReference type="Proteomes" id="UP000054560">
    <property type="component" value="Unassembled WGS sequence"/>
</dbReference>
<feature type="non-terminal residue" evidence="2">
    <location>
        <position position="72"/>
    </location>
</feature>
<dbReference type="GeneID" id="25917055"/>
<dbReference type="EMBL" id="KQ249952">
    <property type="protein sequence ID" value="KNC70917.1"/>
    <property type="molecule type" value="Genomic_DNA"/>
</dbReference>
<dbReference type="RefSeq" id="XP_014144819.1">
    <property type="nucleotide sequence ID" value="XM_014289344.1"/>
</dbReference>
<evidence type="ECO:0000313" key="2">
    <source>
        <dbReference type="EMBL" id="KNC70917.1"/>
    </source>
</evidence>